<dbReference type="GO" id="GO:0051287">
    <property type="term" value="F:NAD binding"/>
    <property type="evidence" value="ECO:0007669"/>
    <property type="project" value="InterPro"/>
</dbReference>
<dbReference type="PANTHER" id="PTHR43237">
    <property type="entry name" value="NADP-DEPENDENT MALIC ENZYME"/>
    <property type="match status" value="1"/>
</dbReference>
<accession>A0A346B2G6</accession>
<comment type="cofactor">
    <cofactor evidence="1">
        <name>Mn(2+)</name>
        <dbReference type="ChEBI" id="CHEBI:29035"/>
    </cofactor>
</comment>
<dbReference type="InterPro" id="IPR015884">
    <property type="entry name" value="Malic_enzyme_CS"/>
</dbReference>
<name>A0A346B2G6_9FIRM</name>
<dbReference type="AlphaFoldDB" id="A0A346B2G6"/>
<dbReference type="KEGG" id="meg:DKB62_00055"/>
<dbReference type="SUPFAM" id="SSF53223">
    <property type="entry name" value="Aminoacid dehydrogenase-like, N-terminal domain"/>
    <property type="match status" value="1"/>
</dbReference>
<dbReference type="InterPro" id="IPR046346">
    <property type="entry name" value="Aminoacid_DH-like_N_sf"/>
</dbReference>
<feature type="active site" description="Proton donor" evidence="5">
    <location>
        <position position="40"/>
    </location>
</feature>
<organism evidence="10 11">
    <name type="scientific">Megasphaera stantonii</name>
    <dbReference type="NCBI Taxonomy" id="2144175"/>
    <lineage>
        <taxon>Bacteria</taxon>
        <taxon>Bacillati</taxon>
        <taxon>Bacillota</taxon>
        <taxon>Negativicutes</taxon>
        <taxon>Veillonellales</taxon>
        <taxon>Veillonellaceae</taxon>
        <taxon>Megasphaera</taxon>
    </lineage>
</organism>
<feature type="active site" description="Proton acceptor" evidence="5">
    <location>
        <position position="95"/>
    </location>
</feature>
<dbReference type="SUPFAM" id="SSF51735">
    <property type="entry name" value="NAD(P)-binding Rossmann-fold domains"/>
    <property type="match status" value="1"/>
</dbReference>
<dbReference type="CDD" id="cd05311">
    <property type="entry name" value="NAD_bind_2_malic_enz"/>
    <property type="match status" value="1"/>
</dbReference>
<dbReference type="GO" id="GO:0016616">
    <property type="term" value="F:oxidoreductase activity, acting on the CH-OH group of donors, NAD or NADP as acceptor"/>
    <property type="evidence" value="ECO:0007669"/>
    <property type="project" value="InterPro"/>
</dbReference>
<keyword evidence="3 7" id="KW-0479">Metal-binding</keyword>
<dbReference type="Pfam" id="PF03949">
    <property type="entry name" value="Malic_M"/>
    <property type="match status" value="1"/>
</dbReference>
<evidence type="ECO:0000259" key="9">
    <source>
        <dbReference type="SMART" id="SM01274"/>
    </source>
</evidence>
<dbReference type="InterPro" id="IPR012302">
    <property type="entry name" value="Malic_NAD-bd"/>
</dbReference>
<dbReference type="Proteomes" id="UP000254337">
    <property type="component" value="Chromosome"/>
</dbReference>
<feature type="domain" description="Malic enzyme NAD-binding" evidence="8">
    <location>
        <begin position="164"/>
        <end position="387"/>
    </location>
</feature>
<feature type="binding site" evidence="7">
    <location>
        <position position="163"/>
    </location>
    <ligand>
        <name>a divalent metal cation</name>
        <dbReference type="ChEBI" id="CHEBI:60240"/>
    </ligand>
</feature>
<dbReference type="InterPro" id="IPR037062">
    <property type="entry name" value="Malic_N_dom_sf"/>
</dbReference>
<proteinExistence type="inferred from homology"/>
<evidence type="ECO:0000256" key="1">
    <source>
        <dbReference type="ARBA" id="ARBA00001936"/>
    </source>
</evidence>
<comment type="similarity">
    <text evidence="2">Belongs to the malic enzymes family.</text>
</comment>
<dbReference type="Gene3D" id="3.40.50.10380">
    <property type="entry name" value="Malic enzyme, N-terminal domain"/>
    <property type="match status" value="1"/>
</dbReference>
<evidence type="ECO:0000313" key="10">
    <source>
        <dbReference type="EMBL" id="AXL22309.1"/>
    </source>
</evidence>
<feature type="domain" description="Malic enzyme N-terminal" evidence="9">
    <location>
        <begin position="19"/>
        <end position="152"/>
    </location>
</feature>
<dbReference type="GO" id="GO:0046872">
    <property type="term" value="F:metal ion binding"/>
    <property type="evidence" value="ECO:0007669"/>
    <property type="project" value="UniProtKB-KW"/>
</dbReference>
<dbReference type="PANTHER" id="PTHR43237:SF4">
    <property type="entry name" value="NADP-DEPENDENT MALIC ENZYME"/>
    <property type="match status" value="1"/>
</dbReference>
<evidence type="ECO:0000256" key="7">
    <source>
        <dbReference type="PIRSR" id="PIRSR000106-3"/>
    </source>
</evidence>
<dbReference type="InterPro" id="IPR012301">
    <property type="entry name" value="Malic_N_dom"/>
</dbReference>
<feature type="binding site" evidence="7">
    <location>
        <position position="138"/>
    </location>
    <ligand>
        <name>a divalent metal cation</name>
        <dbReference type="ChEBI" id="CHEBI:60240"/>
    </ligand>
</feature>
<reference evidence="10 11" key="1">
    <citation type="submission" date="2018-05" db="EMBL/GenBank/DDBJ databases">
        <title>Complete genome sequence of Megasphaera sp. AJH120T, isolated from the ceca of a chicken.</title>
        <authorList>
            <person name="Maki J."/>
            <person name="Looft T."/>
        </authorList>
    </citation>
    <scope>NUCLEOTIDE SEQUENCE [LARGE SCALE GENOMIC DNA]</scope>
    <source>
        <strain evidence="10 11">AJH120</strain>
    </source>
</reference>
<dbReference type="GO" id="GO:0004470">
    <property type="term" value="F:malic enzyme activity"/>
    <property type="evidence" value="ECO:0007669"/>
    <property type="project" value="InterPro"/>
</dbReference>
<gene>
    <name evidence="10" type="ORF">DKB62_00055</name>
</gene>
<dbReference type="EMBL" id="CP029462">
    <property type="protein sequence ID" value="AXL22309.1"/>
    <property type="molecule type" value="Genomic_DNA"/>
</dbReference>
<dbReference type="Gene3D" id="3.40.50.720">
    <property type="entry name" value="NAD(P)-binding Rossmann-like Domain"/>
    <property type="match status" value="1"/>
</dbReference>
<dbReference type="SMART" id="SM00919">
    <property type="entry name" value="Malic_M"/>
    <property type="match status" value="1"/>
</dbReference>
<keyword evidence="11" id="KW-1185">Reference proteome</keyword>
<dbReference type="FunFam" id="3.40.50.720:FF:000095">
    <property type="entry name" value="NADP-dependent malic enzyme"/>
    <property type="match status" value="1"/>
</dbReference>
<evidence type="ECO:0000256" key="3">
    <source>
        <dbReference type="ARBA" id="ARBA00022723"/>
    </source>
</evidence>
<dbReference type="RefSeq" id="WP_095628944.1">
    <property type="nucleotide sequence ID" value="NZ_CP029462.1"/>
</dbReference>
<evidence type="ECO:0000256" key="6">
    <source>
        <dbReference type="PIRSR" id="PIRSR000106-2"/>
    </source>
</evidence>
<feature type="binding site" evidence="6">
    <location>
        <position position="319"/>
    </location>
    <ligand>
        <name>(S)-malate</name>
        <dbReference type="ChEBI" id="CHEBI:15589"/>
    </ligand>
</feature>
<dbReference type="OrthoDB" id="9805787at2"/>
<evidence type="ECO:0000313" key="11">
    <source>
        <dbReference type="Proteomes" id="UP000254337"/>
    </source>
</evidence>
<comment type="cofactor">
    <cofactor evidence="7">
        <name>Mg(2+)</name>
        <dbReference type="ChEBI" id="CHEBI:18420"/>
    </cofactor>
    <cofactor evidence="7">
        <name>Mn(2+)</name>
        <dbReference type="ChEBI" id="CHEBI:29035"/>
    </cofactor>
    <text evidence="7">Divalent metal cations. Prefers magnesium or manganese.</text>
</comment>
<dbReference type="InterPro" id="IPR001891">
    <property type="entry name" value="Malic_OxRdtase"/>
</dbReference>
<evidence type="ECO:0000256" key="4">
    <source>
        <dbReference type="ARBA" id="ARBA00023002"/>
    </source>
</evidence>
<dbReference type="FunFam" id="3.40.50.10380:FF:000003">
    <property type="entry name" value="NADP-dependent malic enzyme"/>
    <property type="match status" value="1"/>
</dbReference>
<dbReference type="PROSITE" id="PS00331">
    <property type="entry name" value="MALIC_ENZYMES"/>
    <property type="match status" value="1"/>
</dbReference>
<dbReference type="InterPro" id="IPR045213">
    <property type="entry name" value="Malic_NAD-bd_bact_type"/>
</dbReference>
<dbReference type="PIRSF" id="PIRSF000106">
    <property type="entry name" value="ME"/>
    <property type="match status" value="1"/>
</dbReference>
<evidence type="ECO:0000256" key="2">
    <source>
        <dbReference type="ARBA" id="ARBA00008785"/>
    </source>
</evidence>
<keyword evidence="4" id="KW-0560">Oxidoreductase</keyword>
<feature type="binding site" evidence="7">
    <location>
        <position position="137"/>
    </location>
    <ligand>
        <name>a divalent metal cation</name>
        <dbReference type="ChEBI" id="CHEBI:60240"/>
    </ligand>
</feature>
<sequence length="412" mass="43371">MTDKNEKFKRALEVHAQLHGKLAIHSKLRADSKEALSILYTPGVAAPCLEIAQDKELAYTYTGKGNDVAVITDGSAVLGLGNIGPDAAMPVMEGKCLLFSEFAGINAVPLCVGTQDVDEFVRFVQLASPSFGGINLEDISSPRCFEIEKRLRETLNIPVFHDDQHGTAIIVLAGVINALEYLGKSAETASVVINGAGAAGISIANLLLEYGFTDVTLCDINGAVCEGDDTLNPAQAAMAKRTNRRHAKGSLKDVLAGKDVFIGVSRGGLVSQEMIASMAEKNVVFAMANPIPEIYPDEAKAAGASVVGSGRSDFPNQVNNVLVFPGIFRGAIDCHASDISEGMKLAAARAIADVAKQDGLREDYILPDAFDHRVTIAVAAAVAEAAANEGIAGNPLTYEEEAAKAEAFLNEV</sequence>
<feature type="binding site" evidence="6">
    <location>
        <position position="289"/>
    </location>
    <ligand>
        <name>(S)-malate</name>
        <dbReference type="ChEBI" id="CHEBI:15589"/>
    </ligand>
</feature>
<evidence type="ECO:0000256" key="5">
    <source>
        <dbReference type="PIRSR" id="PIRSR000106-1"/>
    </source>
</evidence>
<protein>
    <submittedName>
        <fullName evidence="10">NADP-dependent malic enzyme</fullName>
    </submittedName>
</protein>
<dbReference type="Pfam" id="PF00390">
    <property type="entry name" value="malic"/>
    <property type="match status" value="1"/>
</dbReference>
<dbReference type="InterPro" id="IPR051674">
    <property type="entry name" value="Malate_Decarboxylase"/>
</dbReference>
<evidence type="ECO:0000259" key="8">
    <source>
        <dbReference type="SMART" id="SM00919"/>
    </source>
</evidence>
<dbReference type="SMART" id="SM01274">
    <property type="entry name" value="malic"/>
    <property type="match status" value="1"/>
</dbReference>
<dbReference type="InterPro" id="IPR036291">
    <property type="entry name" value="NAD(P)-bd_dom_sf"/>
</dbReference>